<evidence type="ECO:0008006" key="3">
    <source>
        <dbReference type="Google" id="ProtNLM"/>
    </source>
</evidence>
<dbReference type="Proteomes" id="UP000326803">
    <property type="component" value="Segment"/>
</dbReference>
<dbReference type="EMBL" id="MN234176">
    <property type="protein sequence ID" value="QFG09467.1"/>
    <property type="molecule type" value="Genomic_DNA"/>
</dbReference>
<organism evidence="1 2">
    <name type="scientific">Mycobacterium phage Yuna</name>
    <dbReference type="NCBI Taxonomy" id="2599885"/>
    <lineage>
        <taxon>Viruses</taxon>
        <taxon>Duplodnaviria</taxon>
        <taxon>Heunggongvirae</taxon>
        <taxon>Uroviricota</taxon>
        <taxon>Caudoviricetes</taxon>
        <taxon>Weiservirinae</taxon>
        <taxon>Anayavirus</taxon>
        <taxon>Anayavirus yuna</taxon>
    </lineage>
</organism>
<dbReference type="GeneID" id="60325650"/>
<protein>
    <recommendedName>
        <fullName evidence="3">Helix-turn-helix DNA binding domain protein</fullName>
    </recommendedName>
</protein>
<keyword evidence="2" id="KW-1185">Reference proteome</keyword>
<evidence type="ECO:0000313" key="1">
    <source>
        <dbReference type="EMBL" id="QFG09467.1"/>
    </source>
</evidence>
<name>A0A5J6THS4_9CAUD</name>
<gene>
    <name evidence="1" type="primary">85</name>
    <name evidence="1" type="ORF">PBI_YUNA_85</name>
</gene>
<dbReference type="RefSeq" id="YP_009954163.1">
    <property type="nucleotide sequence ID" value="NC_051629.1"/>
</dbReference>
<proteinExistence type="predicted"/>
<evidence type="ECO:0000313" key="2">
    <source>
        <dbReference type="Proteomes" id="UP000326803"/>
    </source>
</evidence>
<accession>A0A5J6THS4</accession>
<reference evidence="1 2" key="1">
    <citation type="submission" date="2019-07" db="EMBL/GenBank/DDBJ databases">
        <authorList>
            <person name="Divens A.M."/>
            <person name="Garlena R.A."/>
            <person name="Russell D.A."/>
            <person name="Pope W.H."/>
            <person name="Jacobs-Sera D."/>
            <person name="Hatfull G.F."/>
        </authorList>
    </citation>
    <scope>NUCLEOTIDE SEQUENCE [LARGE SCALE GENOMIC DNA]</scope>
</reference>
<dbReference type="KEGG" id="vg:60325650"/>
<sequence>MTDAEVYRWIVAHYAEPIGPRLLRVHRRVLLDGDHADLLPGDLDKVLQTVRHARACIAAAHEPVSLPEPVVRPSWAFMHLRPAARLYGVTRAQIEALIGVEVKAVRMRDGQGGWVWALNAQDLDRWARDQALVSAAATGVAYYTVTEPLGNGRTIGRGYGGGCATCDGGGCGDCAQR</sequence>